<reference evidence="3" key="1">
    <citation type="journal article" date="2014" name="Front. Microbiol.">
        <title>High frequency of phylogenetically diverse reductive dehalogenase-homologous genes in deep subseafloor sedimentary metagenomes.</title>
        <authorList>
            <person name="Kawai M."/>
            <person name="Futagami T."/>
            <person name="Toyoda A."/>
            <person name="Takaki Y."/>
            <person name="Nishi S."/>
            <person name="Hori S."/>
            <person name="Arai W."/>
            <person name="Tsubouchi T."/>
            <person name="Morono Y."/>
            <person name="Uchiyama I."/>
            <person name="Ito T."/>
            <person name="Fujiyama A."/>
            <person name="Inagaki F."/>
            <person name="Takami H."/>
        </authorList>
    </citation>
    <scope>NUCLEOTIDE SEQUENCE</scope>
    <source>
        <strain evidence="3">Expedition CK06-06</strain>
    </source>
</reference>
<organism evidence="3">
    <name type="scientific">marine sediment metagenome</name>
    <dbReference type="NCBI Taxonomy" id="412755"/>
    <lineage>
        <taxon>unclassified sequences</taxon>
        <taxon>metagenomes</taxon>
        <taxon>ecological metagenomes</taxon>
    </lineage>
</organism>
<dbReference type="SUPFAM" id="SSF111369">
    <property type="entry name" value="HlyD-like secretion proteins"/>
    <property type="match status" value="1"/>
</dbReference>
<dbReference type="Gene3D" id="2.40.50.100">
    <property type="match status" value="1"/>
</dbReference>
<dbReference type="AlphaFoldDB" id="X1RYP5"/>
<dbReference type="EMBL" id="BARW01006069">
    <property type="protein sequence ID" value="GAI85902.1"/>
    <property type="molecule type" value="Genomic_DNA"/>
</dbReference>
<evidence type="ECO:0000256" key="1">
    <source>
        <dbReference type="ARBA" id="ARBA00004196"/>
    </source>
</evidence>
<dbReference type="GO" id="GO:0030313">
    <property type="term" value="C:cell envelope"/>
    <property type="evidence" value="ECO:0007669"/>
    <property type="project" value="UniProtKB-SubCell"/>
</dbReference>
<dbReference type="InterPro" id="IPR050465">
    <property type="entry name" value="UPF0194_transport"/>
</dbReference>
<protein>
    <recommendedName>
        <fullName evidence="4">Membrane fusion protein biotin-lipoyl like domain-containing protein</fullName>
    </recommendedName>
</protein>
<keyword evidence="2" id="KW-0175">Coiled coil</keyword>
<gene>
    <name evidence="3" type="ORF">S12H4_12701</name>
</gene>
<name>X1RYP5_9ZZZZ</name>
<sequence length="132" mass="14789">VWSILSRIMSTQSDVSETDQGATVLVAAPRIGAIERVLSTSGTLTASKTIRITSKVPGRIERILVEDGQPVAEGEFLVQIEEETARLQVKQAHATWQAAQAQYDKARKGARTEELQNARALYEKNRRRSRWR</sequence>
<evidence type="ECO:0000313" key="3">
    <source>
        <dbReference type="EMBL" id="GAI85902.1"/>
    </source>
</evidence>
<comment type="caution">
    <text evidence="3">The sequence shown here is derived from an EMBL/GenBank/DDBJ whole genome shotgun (WGS) entry which is preliminary data.</text>
</comment>
<comment type="subcellular location">
    <subcellularLocation>
        <location evidence="1">Cell envelope</location>
    </subcellularLocation>
</comment>
<feature type="non-terminal residue" evidence="3">
    <location>
        <position position="1"/>
    </location>
</feature>
<proteinExistence type="predicted"/>
<dbReference type="PANTHER" id="PTHR32347">
    <property type="entry name" value="EFFLUX SYSTEM COMPONENT YKNX-RELATED"/>
    <property type="match status" value="1"/>
</dbReference>
<dbReference type="Gene3D" id="1.10.287.470">
    <property type="entry name" value="Helix hairpin bin"/>
    <property type="match status" value="1"/>
</dbReference>
<evidence type="ECO:0008006" key="4">
    <source>
        <dbReference type="Google" id="ProtNLM"/>
    </source>
</evidence>
<accession>X1RYP5</accession>
<evidence type="ECO:0000256" key="2">
    <source>
        <dbReference type="ARBA" id="ARBA00023054"/>
    </source>
</evidence>